<feature type="transmembrane region" description="Helical" evidence="8">
    <location>
        <begin position="379"/>
        <end position="396"/>
    </location>
</feature>
<feature type="transmembrane region" description="Helical" evidence="8">
    <location>
        <begin position="185"/>
        <end position="203"/>
    </location>
</feature>
<evidence type="ECO:0000259" key="9">
    <source>
        <dbReference type="Pfam" id="PF13231"/>
    </source>
</evidence>
<gene>
    <name evidence="10" type="ORF">UV68_C0003G0014</name>
</gene>
<evidence type="ECO:0000256" key="5">
    <source>
        <dbReference type="ARBA" id="ARBA00022692"/>
    </source>
</evidence>
<evidence type="ECO:0000256" key="2">
    <source>
        <dbReference type="ARBA" id="ARBA00022475"/>
    </source>
</evidence>
<dbReference type="GO" id="GO:0005886">
    <property type="term" value="C:plasma membrane"/>
    <property type="evidence" value="ECO:0007669"/>
    <property type="project" value="UniProtKB-SubCell"/>
</dbReference>
<evidence type="ECO:0000256" key="1">
    <source>
        <dbReference type="ARBA" id="ARBA00004651"/>
    </source>
</evidence>
<feature type="domain" description="Glycosyltransferase RgtA/B/C/D-like" evidence="9">
    <location>
        <begin position="66"/>
        <end position="168"/>
    </location>
</feature>
<dbReference type="InterPro" id="IPR050297">
    <property type="entry name" value="LipidA_mod_glycosyltrf_83"/>
</dbReference>
<organism evidence="10 11">
    <name type="scientific">Candidatus Collierbacteria bacterium GW2011_GWC2_43_12</name>
    <dbReference type="NCBI Taxonomy" id="1618390"/>
    <lineage>
        <taxon>Bacteria</taxon>
        <taxon>Candidatus Collieribacteriota</taxon>
    </lineage>
</organism>
<keyword evidence="7 8" id="KW-0472">Membrane</keyword>
<evidence type="ECO:0000256" key="3">
    <source>
        <dbReference type="ARBA" id="ARBA00022676"/>
    </source>
</evidence>
<evidence type="ECO:0000256" key="6">
    <source>
        <dbReference type="ARBA" id="ARBA00022989"/>
    </source>
</evidence>
<dbReference type="EMBL" id="LCFK01000003">
    <property type="protein sequence ID" value="KKS94776.1"/>
    <property type="molecule type" value="Genomic_DNA"/>
</dbReference>
<feature type="transmembrane region" description="Helical" evidence="8">
    <location>
        <begin position="356"/>
        <end position="373"/>
    </location>
</feature>
<reference evidence="10 11" key="1">
    <citation type="journal article" date="2015" name="Nature">
        <title>rRNA introns, odd ribosomes, and small enigmatic genomes across a large radiation of phyla.</title>
        <authorList>
            <person name="Brown C.T."/>
            <person name="Hug L.A."/>
            <person name="Thomas B.C."/>
            <person name="Sharon I."/>
            <person name="Castelle C.J."/>
            <person name="Singh A."/>
            <person name="Wilkins M.J."/>
            <person name="Williams K.H."/>
            <person name="Banfield J.F."/>
        </authorList>
    </citation>
    <scope>NUCLEOTIDE SEQUENCE [LARGE SCALE GENOMIC DNA]</scope>
</reference>
<keyword evidence="6 8" id="KW-1133">Transmembrane helix</keyword>
<protein>
    <recommendedName>
        <fullName evidence="9">Glycosyltransferase RgtA/B/C/D-like domain-containing protein</fullName>
    </recommendedName>
</protein>
<feature type="transmembrane region" description="Helical" evidence="8">
    <location>
        <begin position="69"/>
        <end position="88"/>
    </location>
</feature>
<dbReference type="PANTHER" id="PTHR33908:SF11">
    <property type="entry name" value="MEMBRANE PROTEIN"/>
    <property type="match status" value="1"/>
</dbReference>
<name>A0A0G1FI60_9BACT</name>
<comment type="caution">
    <text evidence="10">The sequence shown here is derived from an EMBL/GenBank/DDBJ whole genome shotgun (WGS) entry which is preliminary data.</text>
</comment>
<keyword evidence="2" id="KW-1003">Cell membrane</keyword>
<dbReference type="PANTHER" id="PTHR33908">
    <property type="entry name" value="MANNOSYLTRANSFERASE YKCB-RELATED"/>
    <property type="match status" value="1"/>
</dbReference>
<feature type="transmembrane region" description="Helical" evidence="8">
    <location>
        <begin position="252"/>
        <end position="272"/>
    </location>
</feature>
<accession>A0A0G1FI60</accession>
<evidence type="ECO:0000256" key="4">
    <source>
        <dbReference type="ARBA" id="ARBA00022679"/>
    </source>
</evidence>
<dbReference type="Proteomes" id="UP000033980">
    <property type="component" value="Unassembled WGS sequence"/>
</dbReference>
<keyword evidence="4" id="KW-0808">Transferase</keyword>
<evidence type="ECO:0000313" key="10">
    <source>
        <dbReference type="EMBL" id="KKS94776.1"/>
    </source>
</evidence>
<feature type="transmembrane region" description="Helical" evidence="8">
    <location>
        <begin position="432"/>
        <end position="449"/>
    </location>
</feature>
<evidence type="ECO:0000313" key="11">
    <source>
        <dbReference type="Proteomes" id="UP000033980"/>
    </source>
</evidence>
<evidence type="ECO:0000256" key="7">
    <source>
        <dbReference type="ARBA" id="ARBA00023136"/>
    </source>
</evidence>
<feature type="transmembrane region" description="Helical" evidence="8">
    <location>
        <begin position="93"/>
        <end position="111"/>
    </location>
</feature>
<feature type="transmembrane region" description="Helical" evidence="8">
    <location>
        <begin position="212"/>
        <end position="232"/>
    </location>
</feature>
<feature type="transmembrane region" description="Helical" evidence="8">
    <location>
        <begin position="408"/>
        <end position="426"/>
    </location>
</feature>
<feature type="transmembrane region" description="Helical" evidence="8">
    <location>
        <begin position="156"/>
        <end position="173"/>
    </location>
</feature>
<proteinExistence type="predicted"/>
<dbReference type="InterPro" id="IPR038731">
    <property type="entry name" value="RgtA/B/C-like"/>
</dbReference>
<evidence type="ECO:0000256" key="8">
    <source>
        <dbReference type="SAM" id="Phobius"/>
    </source>
</evidence>
<comment type="subcellular location">
    <subcellularLocation>
        <location evidence="1">Cell membrane</location>
        <topology evidence="1">Multi-pass membrane protein</topology>
    </subcellularLocation>
</comment>
<dbReference type="AlphaFoldDB" id="A0A0G1FI60"/>
<sequence length="603" mass="68036">MKKHFFIIAIVILAALLRLPFLSSFPAGLNADEAAIGYNAWSLIETGKDEHSVAWPQVFRSFDDYKPPVYFYLVLPFVKFLGLTVTAVRLPSAILGVASVLLIYLIVKLLFPPVTAVIPAKAGIHPVTTTYKYFPHISALLLAISPWHLHFSRGGWEVNAATFFMLLGVWGFLKGIEKTLPAGRQANYFFLFVTSLALSLYTYHSARVISPLLSLSLVIIYWKDLFSGTVVIPALSSSRPKWRDLTPTTTRTFFFSCLLGLLLSLPIATQLLSKEGQSRFSGVSIFADTGPEWQATNYRLQHTDKDTLPVRLIHNRYLSYSLRFIENYLSHYSPDFLFLNGDAIARSKVPETGQSILVLLPVFVLGFISLIKLDSSGKKLIFAWFLIAPLAASITFQSPHALRAANMAVPLMIISALGLVEFFVFIKSHLPKLLPIFLAIATLFISYDFSRYLHMYYVHYPKELPYAWQYGFDQIAVYTKDNYDKYDHIIVTDRYDQPYILIAFFTQYPPADLQRDIVMSSPDHFGFATGRKLGKYEFRTINYEQDKLLPNTLLITAEEKVDDNNVIGTVKSPSGGTMFKFISTSPPPLRGDEVDEAISTIKK</sequence>
<keyword evidence="3" id="KW-0328">Glycosyltransferase</keyword>
<dbReference type="GO" id="GO:0009103">
    <property type="term" value="P:lipopolysaccharide biosynthetic process"/>
    <property type="evidence" value="ECO:0007669"/>
    <property type="project" value="UniProtKB-ARBA"/>
</dbReference>
<dbReference type="GO" id="GO:0016763">
    <property type="term" value="F:pentosyltransferase activity"/>
    <property type="evidence" value="ECO:0007669"/>
    <property type="project" value="TreeGrafter"/>
</dbReference>
<dbReference type="Pfam" id="PF13231">
    <property type="entry name" value="PMT_2"/>
    <property type="match status" value="1"/>
</dbReference>
<keyword evidence="5 8" id="KW-0812">Transmembrane</keyword>